<dbReference type="Proteomes" id="UP000263993">
    <property type="component" value="Unassembled WGS sequence"/>
</dbReference>
<reference evidence="3" key="1">
    <citation type="submission" date="2018-08" db="EMBL/GenBank/DDBJ databases">
        <authorList>
            <person name="Kim S.-J."/>
            <person name="Jung G.-Y."/>
        </authorList>
    </citation>
    <scope>NUCLEOTIDE SEQUENCE [LARGE SCALE GENOMIC DNA]</scope>
    <source>
        <strain evidence="3">GY_H</strain>
    </source>
</reference>
<sequence>MANQRNRILLRKSYKRRPGPNQKKGYEVYLVTARHVIEAHRKSGKTEVQVRINPKDPKTPIQQFKIPDRPNPGEATWFFHPDNDIDIAIVRVNFEALYPLGYEPSFFLGDTNALTKARLIDRQVSAGDGTFVLGFPMNLAGSQKNHVIVRQGVIARISEMLEGASKTFMIDALVFPGNSGGPVVLRPEIVAIDGTKSQPSANLIGVVTSYKPYTDVAVSPQTGRPRIAFEENSGLAEVLPIDYVDETIDAWRKSQGLAKGQLAPAAPIEKR</sequence>
<dbReference type="GO" id="GO:0004252">
    <property type="term" value="F:serine-type endopeptidase activity"/>
    <property type="evidence" value="ECO:0007669"/>
    <property type="project" value="InterPro"/>
</dbReference>
<name>A0A371BDU4_9BRAD</name>
<dbReference type="InterPro" id="IPR001940">
    <property type="entry name" value="Peptidase_S1C"/>
</dbReference>
<dbReference type="EMBL" id="QRGO01000001">
    <property type="protein sequence ID" value="RDV05531.1"/>
    <property type="molecule type" value="Genomic_DNA"/>
</dbReference>
<protein>
    <submittedName>
        <fullName evidence="2">Serine protease</fullName>
    </submittedName>
</protein>
<evidence type="ECO:0000313" key="3">
    <source>
        <dbReference type="Proteomes" id="UP000263993"/>
    </source>
</evidence>
<comment type="caution">
    <text evidence="2">The sequence shown here is derived from an EMBL/GenBank/DDBJ whole genome shotgun (WGS) entry which is preliminary data.</text>
</comment>
<proteinExistence type="predicted"/>
<dbReference type="OrthoDB" id="212300at2"/>
<feature type="region of interest" description="Disordered" evidence="1">
    <location>
        <begin position="1"/>
        <end position="21"/>
    </location>
</feature>
<dbReference type="PRINTS" id="PR00834">
    <property type="entry name" value="PROTEASES2C"/>
</dbReference>
<gene>
    <name evidence="2" type="ORF">DXH78_13685</name>
</gene>
<dbReference type="SUPFAM" id="SSF50494">
    <property type="entry name" value="Trypsin-like serine proteases"/>
    <property type="match status" value="1"/>
</dbReference>
<dbReference type="RefSeq" id="WP_115517555.1">
    <property type="nucleotide sequence ID" value="NZ_QRGO01000001.1"/>
</dbReference>
<keyword evidence="2" id="KW-0645">Protease</keyword>
<evidence type="ECO:0000256" key="1">
    <source>
        <dbReference type="SAM" id="MobiDB-lite"/>
    </source>
</evidence>
<dbReference type="InterPro" id="IPR009003">
    <property type="entry name" value="Peptidase_S1_PA"/>
</dbReference>
<dbReference type="GO" id="GO:0006508">
    <property type="term" value="P:proteolysis"/>
    <property type="evidence" value="ECO:0007669"/>
    <property type="project" value="UniProtKB-KW"/>
</dbReference>
<keyword evidence="2" id="KW-0378">Hydrolase</keyword>
<organism evidence="2 3">
    <name type="scientific">Undibacter mobilis</name>
    <dbReference type="NCBI Taxonomy" id="2292256"/>
    <lineage>
        <taxon>Bacteria</taxon>
        <taxon>Pseudomonadati</taxon>
        <taxon>Pseudomonadota</taxon>
        <taxon>Alphaproteobacteria</taxon>
        <taxon>Hyphomicrobiales</taxon>
        <taxon>Nitrobacteraceae</taxon>
        <taxon>Undibacter</taxon>
    </lineage>
</organism>
<accession>A0A371BDU4</accession>
<evidence type="ECO:0000313" key="2">
    <source>
        <dbReference type="EMBL" id="RDV05531.1"/>
    </source>
</evidence>
<feature type="compositionally biased region" description="Basic residues" evidence="1">
    <location>
        <begin position="8"/>
        <end position="18"/>
    </location>
</feature>
<keyword evidence="3" id="KW-1185">Reference proteome</keyword>
<dbReference type="AlphaFoldDB" id="A0A371BDU4"/>
<dbReference type="Gene3D" id="2.40.10.120">
    <property type="match status" value="1"/>
</dbReference>
<dbReference type="Pfam" id="PF13365">
    <property type="entry name" value="Trypsin_2"/>
    <property type="match status" value="1"/>
</dbReference>